<reference evidence="2 3" key="1">
    <citation type="submission" date="2016-10" db="EMBL/GenBank/DDBJ databases">
        <authorList>
            <person name="de Groot N.N."/>
        </authorList>
    </citation>
    <scope>NUCLEOTIDE SEQUENCE [LARGE SCALE GENOMIC DNA]</scope>
    <source>
        <strain evidence="2 3">DSM 26130</strain>
    </source>
</reference>
<dbReference type="AlphaFoldDB" id="A0A1I1X290"/>
<keyword evidence="3" id="KW-1185">Reference proteome</keyword>
<evidence type="ECO:0008006" key="4">
    <source>
        <dbReference type="Google" id="ProtNLM"/>
    </source>
</evidence>
<protein>
    <recommendedName>
        <fullName evidence="4">DUF2304 domain-containing protein</fullName>
    </recommendedName>
</protein>
<keyword evidence="1" id="KW-1133">Transmembrane helix</keyword>
<evidence type="ECO:0000256" key="1">
    <source>
        <dbReference type="SAM" id="Phobius"/>
    </source>
</evidence>
<organism evidence="2 3">
    <name type="scientific">Spirosoma endophyticum</name>
    <dbReference type="NCBI Taxonomy" id="662367"/>
    <lineage>
        <taxon>Bacteria</taxon>
        <taxon>Pseudomonadati</taxon>
        <taxon>Bacteroidota</taxon>
        <taxon>Cytophagia</taxon>
        <taxon>Cytophagales</taxon>
        <taxon>Cytophagaceae</taxon>
        <taxon>Spirosoma</taxon>
    </lineage>
</organism>
<keyword evidence="1" id="KW-0472">Membrane</keyword>
<evidence type="ECO:0000313" key="3">
    <source>
        <dbReference type="Proteomes" id="UP000198598"/>
    </source>
</evidence>
<feature type="transmembrane region" description="Helical" evidence="1">
    <location>
        <begin position="6"/>
        <end position="24"/>
    </location>
</feature>
<sequence length="135" mass="15114">MATVPVTIQIISLLGASLFLIFIFRLIVKGQLREEYSILWIACTLILIIFSIWRRGLEQISLALGVFYPPSLVFLAAIFAILVFLVHLSVVVSRLQNQIKVLTQEVALLKNELNSRHLLTESVAGEVSKSTTFTD</sequence>
<dbReference type="Proteomes" id="UP000198598">
    <property type="component" value="Unassembled WGS sequence"/>
</dbReference>
<keyword evidence="1" id="KW-0812">Transmembrane</keyword>
<dbReference type="Pfam" id="PF10066">
    <property type="entry name" value="DUF2304"/>
    <property type="match status" value="1"/>
</dbReference>
<dbReference type="OrthoDB" id="677868at2"/>
<dbReference type="EMBL" id="FOLQ01000009">
    <property type="protein sequence ID" value="SFE01351.1"/>
    <property type="molecule type" value="Genomic_DNA"/>
</dbReference>
<accession>A0A1I1X290</accession>
<dbReference type="STRING" id="662367.SAMN05216167_109147"/>
<feature type="transmembrane region" description="Helical" evidence="1">
    <location>
        <begin position="36"/>
        <end position="53"/>
    </location>
</feature>
<evidence type="ECO:0000313" key="2">
    <source>
        <dbReference type="EMBL" id="SFE01351.1"/>
    </source>
</evidence>
<name>A0A1I1X290_9BACT</name>
<dbReference type="RefSeq" id="WP_093830028.1">
    <property type="nucleotide sequence ID" value="NZ_FOLQ01000009.1"/>
</dbReference>
<proteinExistence type="predicted"/>
<gene>
    <name evidence="2" type="ORF">SAMN05216167_109147</name>
</gene>
<feature type="transmembrane region" description="Helical" evidence="1">
    <location>
        <begin position="73"/>
        <end position="92"/>
    </location>
</feature>
<dbReference type="InterPro" id="IPR019277">
    <property type="entry name" value="DUF2304"/>
</dbReference>